<feature type="domain" description="DUF4190" evidence="3">
    <location>
        <begin position="145"/>
        <end position="205"/>
    </location>
</feature>
<proteinExistence type="predicted"/>
<feature type="compositionally biased region" description="Low complexity" evidence="1">
    <location>
        <begin position="40"/>
        <end position="93"/>
    </location>
</feature>
<dbReference type="InterPro" id="IPR025241">
    <property type="entry name" value="DUF4190"/>
</dbReference>
<dbReference type="RefSeq" id="WP_141857475.1">
    <property type="nucleotide sequence ID" value="NZ_BAAAKA010000029.1"/>
</dbReference>
<evidence type="ECO:0000313" key="4">
    <source>
        <dbReference type="EMBL" id="TQJ19557.1"/>
    </source>
</evidence>
<evidence type="ECO:0000256" key="1">
    <source>
        <dbReference type="SAM" id="MobiDB-lite"/>
    </source>
</evidence>
<dbReference type="OrthoDB" id="4374883at2"/>
<evidence type="ECO:0000256" key="2">
    <source>
        <dbReference type="SAM" id="Phobius"/>
    </source>
</evidence>
<organism evidence="4 5">
    <name type="scientific">Kribbella jejuensis</name>
    <dbReference type="NCBI Taxonomy" id="236068"/>
    <lineage>
        <taxon>Bacteria</taxon>
        <taxon>Bacillati</taxon>
        <taxon>Actinomycetota</taxon>
        <taxon>Actinomycetes</taxon>
        <taxon>Propionibacteriales</taxon>
        <taxon>Kribbellaceae</taxon>
        <taxon>Kribbella</taxon>
    </lineage>
</organism>
<feature type="compositionally biased region" description="Pro residues" evidence="1">
    <location>
        <begin position="25"/>
        <end position="39"/>
    </location>
</feature>
<feature type="transmembrane region" description="Helical" evidence="2">
    <location>
        <begin position="186"/>
        <end position="212"/>
    </location>
</feature>
<feature type="compositionally biased region" description="Polar residues" evidence="1">
    <location>
        <begin position="94"/>
        <end position="103"/>
    </location>
</feature>
<evidence type="ECO:0000313" key="5">
    <source>
        <dbReference type="Proteomes" id="UP000316298"/>
    </source>
</evidence>
<dbReference type="Pfam" id="PF13828">
    <property type="entry name" value="DUF4190"/>
    <property type="match status" value="1"/>
</dbReference>
<feature type="compositionally biased region" description="Basic and acidic residues" evidence="1">
    <location>
        <begin position="8"/>
        <end position="19"/>
    </location>
</feature>
<dbReference type="Proteomes" id="UP000316298">
    <property type="component" value="Unassembled WGS sequence"/>
</dbReference>
<keyword evidence="2" id="KW-1133">Transmembrane helix</keyword>
<feature type="region of interest" description="Disordered" evidence="1">
    <location>
        <begin position="1"/>
        <end position="119"/>
    </location>
</feature>
<keyword evidence="2" id="KW-0472">Membrane</keyword>
<feature type="transmembrane region" description="Helical" evidence="2">
    <location>
        <begin position="154"/>
        <end position="174"/>
    </location>
</feature>
<keyword evidence="5" id="KW-1185">Reference proteome</keyword>
<gene>
    <name evidence="4" type="ORF">FB475_3727</name>
</gene>
<evidence type="ECO:0000259" key="3">
    <source>
        <dbReference type="Pfam" id="PF13828"/>
    </source>
</evidence>
<protein>
    <submittedName>
        <fullName evidence="4">Uncharacterized protein DUF4190</fullName>
    </submittedName>
</protein>
<comment type="caution">
    <text evidence="4">The sequence shown here is derived from an EMBL/GenBank/DDBJ whole genome shotgun (WGS) entry which is preliminary data.</text>
</comment>
<sequence length="217" mass="22825">MTQPPHNADPDRPQDRPQDATRPLPQQPWPAPGQQPPSQPQDGQSAYGQQPSQPQYGQSQYGQQTGQPQYGQQTGQPQYGQQTGQPQYGQAGYNQQPSYGQPTQPIPGQSPYGQPYGQPQYGQASYAPSVYGGYGYTGSPGTNGLATASLICSLAGLLIGLSAPVGIVLGIIALSQIKKRNQDGKGMAIAGVIIGSVLTVGTILLFLFLIVLGTTTN</sequence>
<feature type="compositionally biased region" description="Low complexity" evidence="1">
    <location>
        <begin position="107"/>
        <end position="119"/>
    </location>
</feature>
<keyword evidence="2" id="KW-0812">Transmembrane</keyword>
<accession>A0A542EW64</accession>
<reference evidence="4 5" key="1">
    <citation type="submission" date="2019-06" db="EMBL/GenBank/DDBJ databases">
        <title>Sequencing the genomes of 1000 actinobacteria strains.</title>
        <authorList>
            <person name="Klenk H.-P."/>
        </authorList>
    </citation>
    <scope>NUCLEOTIDE SEQUENCE [LARGE SCALE GENOMIC DNA]</scope>
    <source>
        <strain evidence="4 5">DSM 17305</strain>
    </source>
</reference>
<dbReference type="AlphaFoldDB" id="A0A542EW64"/>
<dbReference type="EMBL" id="VFMM01000001">
    <property type="protein sequence ID" value="TQJ19557.1"/>
    <property type="molecule type" value="Genomic_DNA"/>
</dbReference>
<name>A0A542EW64_9ACTN</name>